<feature type="region of interest" description="Disordered" evidence="1">
    <location>
        <begin position="132"/>
        <end position="197"/>
    </location>
</feature>
<dbReference type="Pfam" id="PF13464">
    <property type="entry name" value="RodZ_C"/>
    <property type="match status" value="1"/>
</dbReference>
<keyword evidence="2" id="KW-0472">Membrane</keyword>
<dbReference type="EMBL" id="JAKIJS010000001">
    <property type="protein sequence ID" value="MCF6137177.1"/>
    <property type="molecule type" value="Genomic_DNA"/>
</dbReference>
<dbReference type="InterPro" id="IPR010982">
    <property type="entry name" value="Lambda_DNA-bd_dom_sf"/>
</dbReference>
<dbReference type="SUPFAM" id="SSF47413">
    <property type="entry name" value="lambda repressor-like DNA-binding domains"/>
    <property type="match status" value="1"/>
</dbReference>
<proteinExistence type="predicted"/>
<feature type="domain" description="HTH cro/C1-type" evidence="3">
    <location>
        <begin position="8"/>
        <end position="68"/>
    </location>
</feature>
<feature type="compositionally biased region" description="Acidic residues" evidence="1">
    <location>
        <begin position="169"/>
        <end position="188"/>
    </location>
</feature>
<evidence type="ECO:0000256" key="2">
    <source>
        <dbReference type="SAM" id="Phobius"/>
    </source>
</evidence>
<dbReference type="InterPro" id="IPR001387">
    <property type="entry name" value="Cro/C1-type_HTH"/>
</dbReference>
<keyword evidence="5" id="KW-1185">Reference proteome</keyword>
<dbReference type="PROSITE" id="PS50943">
    <property type="entry name" value="HTH_CROC1"/>
    <property type="match status" value="1"/>
</dbReference>
<keyword evidence="2" id="KW-1133">Transmembrane helix</keyword>
<accession>A0ABS9GWK5</accession>
<name>A0ABS9GWK5_9BACL</name>
<evidence type="ECO:0000256" key="1">
    <source>
        <dbReference type="SAM" id="MobiDB-lite"/>
    </source>
</evidence>
<organism evidence="4 5">
    <name type="scientific">Pseudalkalibacillus berkeleyi</name>
    <dbReference type="NCBI Taxonomy" id="1069813"/>
    <lineage>
        <taxon>Bacteria</taxon>
        <taxon>Bacillati</taxon>
        <taxon>Bacillota</taxon>
        <taxon>Bacilli</taxon>
        <taxon>Bacillales</taxon>
        <taxon>Fictibacillaceae</taxon>
        <taxon>Pseudalkalibacillus</taxon>
    </lineage>
</organism>
<dbReference type="SMART" id="SM00530">
    <property type="entry name" value="HTH_XRE"/>
    <property type="match status" value="1"/>
</dbReference>
<feature type="compositionally biased region" description="Low complexity" evidence="1">
    <location>
        <begin position="159"/>
        <end position="168"/>
    </location>
</feature>
<dbReference type="RefSeq" id="WP_236332544.1">
    <property type="nucleotide sequence ID" value="NZ_JAKIJS010000001.1"/>
</dbReference>
<feature type="transmembrane region" description="Helical" evidence="2">
    <location>
        <begin position="105"/>
        <end position="126"/>
    </location>
</feature>
<gene>
    <name evidence="4" type="ORF">L2716_05485</name>
</gene>
<comment type="caution">
    <text evidence="4">The sequence shown here is derived from an EMBL/GenBank/DDBJ whole genome shotgun (WGS) entry which is preliminary data.</text>
</comment>
<reference evidence="4 5" key="1">
    <citation type="submission" date="2022-01" db="EMBL/GenBank/DDBJ databases">
        <title>Alkalihalobacillus sp. EGI L200015, a novel bacterium isolated from a salt lake sediment.</title>
        <authorList>
            <person name="Gao L."/>
            <person name="Fang B.-Z."/>
            <person name="Li W.-J."/>
        </authorList>
    </citation>
    <scope>NUCLEOTIDE SEQUENCE [LARGE SCALE GENOMIC DNA]</scope>
    <source>
        <strain evidence="4 5">KCTC 12718</strain>
    </source>
</reference>
<dbReference type="Gene3D" id="1.10.260.40">
    <property type="entry name" value="lambda repressor-like DNA-binding domains"/>
    <property type="match status" value="1"/>
</dbReference>
<protein>
    <submittedName>
        <fullName evidence="4">DUF4115 domain-containing protein</fullName>
    </submittedName>
</protein>
<dbReference type="InterPro" id="IPR050400">
    <property type="entry name" value="Bact_Cytoskel_RodZ"/>
</dbReference>
<evidence type="ECO:0000313" key="4">
    <source>
        <dbReference type="EMBL" id="MCF6137177.1"/>
    </source>
</evidence>
<dbReference type="CDD" id="cd00093">
    <property type="entry name" value="HTH_XRE"/>
    <property type="match status" value="1"/>
</dbReference>
<dbReference type="PANTHER" id="PTHR34475:SF1">
    <property type="entry name" value="CYTOSKELETON PROTEIN RODZ"/>
    <property type="match status" value="1"/>
</dbReference>
<dbReference type="PANTHER" id="PTHR34475">
    <property type="match status" value="1"/>
</dbReference>
<keyword evidence="2" id="KW-0812">Transmembrane</keyword>
<dbReference type="Pfam" id="PF13413">
    <property type="entry name" value="HTH_25"/>
    <property type="match status" value="1"/>
</dbReference>
<feature type="compositionally biased region" description="Acidic residues" evidence="1">
    <location>
        <begin position="143"/>
        <end position="158"/>
    </location>
</feature>
<sequence length="299" mass="33163">MTELGQRLKDARISKGLSYEELQEKTKIQKRYLQAIEEGEYGVLPGAFYARAFIKNYAEAVDLDPDELFEEHASDLPASDQGKTEYAPRSSRATRVPKDSKISRVLPLIFTVLLLSALLVAAYVFVSNNAGSIGSEPNKDNVDDFDSEQPEEPADESSPESNGNTGTDSEPEEEDGTETKSEEEEEPVQEQKLEQVSTEGIVTTYKLSDTKDFNVELKTTDNSYIDVKDSNNKFVQPGGKEFKKGETLTYDLADESEVTFNIGSTPAVSITVNGKPLTYTSDKVHQKIVIQFEKTSESQ</sequence>
<evidence type="ECO:0000259" key="3">
    <source>
        <dbReference type="PROSITE" id="PS50943"/>
    </source>
</evidence>
<dbReference type="Proteomes" id="UP001649381">
    <property type="component" value="Unassembled WGS sequence"/>
</dbReference>
<evidence type="ECO:0000313" key="5">
    <source>
        <dbReference type="Proteomes" id="UP001649381"/>
    </source>
</evidence>
<feature type="region of interest" description="Disordered" evidence="1">
    <location>
        <begin position="73"/>
        <end position="97"/>
    </location>
</feature>
<dbReference type="InterPro" id="IPR025194">
    <property type="entry name" value="RodZ-like_C"/>
</dbReference>